<keyword evidence="1" id="KW-0812">Transmembrane</keyword>
<keyword evidence="1" id="KW-0472">Membrane</keyword>
<evidence type="ECO:0000256" key="1">
    <source>
        <dbReference type="SAM" id="Phobius"/>
    </source>
</evidence>
<keyword evidence="3" id="KW-1185">Reference proteome</keyword>
<organism evidence="2 3">
    <name type="scientific">Pristionchus fissidentatus</name>
    <dbReference type="NCBI Taxonomy" id="1538716"/>
    <lineage>
        <taxon>Eukaryota</taxon>
        <taxon>Metazoa</taxon>
        <taxon>Ecdysozoa</taxon>
        <taxon>Nematoda</taxon>
        <taxon>Chromadorea</taxon>
        <taxon>Rhabditida</taxon>
        <taxon>Rhabditina</taxon>
        <taxon>Diplogasteromorpha</taxon>
        <taxon>Diplogasteroidea</taxon>
        <taxon>Neodiplogasteridae</taxon>
        <taxon>Pristionchus</taxon>
    </lineage>
</organism>
<protein>
    <recommendedName>
        <fullName evidence="4">G protein-coupled receptor</fullName>
    </recommendedName>
</protein>
<name>A0AAV5UUT1_9BILA</name>
<sequence>VVHFLTVWALLYFLLGLAGVINKNMLFLLIQIIVLGIDIISKISICISLSVDIGTLNFDGIDDKQEKRMELPMTIIMGLSSCYDAVLCFFLVKARREIRQLYVENFAAQNELIRRSPARVSKSGSISDHSHNE</sequence>
<proteinExistence type="predicted"/>
<accession>A0AAV5UUT1</accession>
<feature type="transmembrane region" description="Helical" evidence="1">
    <location>
        <begin position="28"/>
        <end position="51"/>
    </location>
</feature>
<dbReference type="AlphaFoldDB" id="A0AAV5UUT1"/>
<comment type="caution">
    <text evidence="2">The sequence shown here is derived from an EMBL/GenBank/DDBJ whole genome shotgun (WGS) entry which is preliminary data.</text>
</comment>
<feature type="transmembrane region" description="Helical" evidence="1">
    <location>
        <begin position="6"/>
        <end position="21"/>
    </location>
</feature>
<keyword evidence="1" id="KW-1133">Transmembrane helix</keyword>
<evidence type="ECO:0008006" key="4">
    <source>
        <dbReference type="Google" id="ProtNLM"/>
    </source>
</evidence>
<dbReference type="Proteomes" id="UP001432322">
    <property type="component" value="Unassembled WGS sequence"/>
</dbReference>
<evidence type="ECO:0000313" key="3">
    <source>
        <dbReference type="Proteomes" id="UP001432322"/>
    </source>
</evidence>
<feature type="non-terminal residue" evidence="2">
    <location>
        <position position="1"/>
    </location>
</feature>
<gene>
    <name evidence="2" type="ORF">PFISCL1PPCAC_1207</name>
</gene>
<feature type="transmembrane region" description="Helical" evidence="1">
    <location>
        <begin position="71"/>
        <end position="92"/>
    </location>
</feature>
<dbReference type="EMBL" id="BTSY01000001">
    <property type="protein sequence ID" value="GMT09910.1"/>
    <property type="molecule type" value="Genomic_DNA"/>
</dbReference>
<reference evidence="2" key="1">
    <citation type="submission" date="2023-10" db="EMBL/GenBank/DDBJ databases">
        <title>Genome assembly of Pristionchus species.</title>
        <authorList>
            <person name="Yoshida K."/>
            <person name="Sommer R.J."/>
        </authorList>
    </citation>
    <scope>NUCLEOTIDE SEQUENCE</scope>
    <source>
        <strain evidence="2">RS5133</strain>
    </source>
</reference>
<evidence type="ECO:0000313" key="2">
    <source>
        <dbReference type="EMBL" id="GMT09910.1"/>
    </source>
</evidence>